<evidence type="ECO:0000313" key="2">
    <source>
        <dbReference type="Proteomes" id="UP001626550"/>
    </source>
</evidence>
<gene>
    <name evidence="1" type="ORF">Ciccas_000750</name>
</gene>
<proteinExistence type="predicted"/>
<comment type="caution">
    <text evidence="1">The sequence shown here is derived from an EMBL/GenBank/DDBJ whole genome shotgun (WGS) entry which is preliminary data.</text>
</comment>
<protein>
    <submittedName>
        <fullName evidence="1">Uncharacterized protein</fullName>
    </submittedName>
</protein>
<name>A0ABD2QM66_9PLAT</name>
<keyword evidence="2" id="KW-1185">Reference proteome</keyword>
<organism evidence="1 2">
    <name type="scientific">Cichlidogyrus casuarinus</name>
    <dbReference type="NCBI Taxonomy" id="1844966"/>
    <lineage>
        <taxon>Eukaryota</taxon>
        <taxon>Metazoa</taxon>
        <taxon>Spiralia</taxon>
        <taxon>Lophotrochozoa</taxon>
        <taxon>Platyhelminthes</taxon>
        <taxon>Monogenea</taxon>
        <taxon>Monopisthocotylea</taxon>
        <taxon>Dactylogyridea</taxon>
        <taxon>Ancyrocephalidae</taxon>
        <taxon>Cichlidogyrus</taxon>
    </lineage>
</organism>
<accession>A0ABD2QM66</accession>
<dbReference type="EMBL" id="JBJKFK010000043">
    <property type="protein sequence ID" value="KAL3320584.1"/>
    <property type="molecule type" value="Genomic_DNA"/>
</dbReference>
<reference evidence="1 2" key="1">
    <citation type="submission" date="2024-11" db="EMBL/GenBank/DDBJ databases">
        <title>Adaptive evolution of stress response genes in parasites aligns with host niche diversity.</title>
        <authorList>
            <person name="Hahn C."/>
            <person name="Resl P."/>
        </authorList>
    </citation>
    <scope>NUCLEOTIDE SEQUENCE [LARGE SCALE GENOMIC DNA]</scope>
    <source>
        <strain evidence="1">EGGRZ-B1_66</strain>
        <tissue evidence="1">Body</tissue>
    </source>
</reference>
<dbReference type="Proteomes" id="UP001626550">
    <property type="component" value="Unassembled WGS sequence"/>
</dbReference>
<sequence>MNLTEGLIALKHLILDDDRFYSKSEDSICEDWSSFLLVQCLSNANIPAIHHIEIVKFLVDLTTSGNFHTNAVILNMVLKLIIKIHLSSSDEKVLLASRASIVQVFENFTSQLECKCESCENFVFCSLTAGFEMHRGDVFELLRYVVKNATNLDPLSPNHQSLLNIYLDICNAIISKLPRYVLTYKLFYDYIWQELCPFLGKLLGSLKTMKLKDSIDVVQLPETNVESAKLVYRTAVNLAIWLGPVHSFRPVLESLFQKLLLYSSSEFLYEAIKESRTVSP</sequence>
<evidence type="ECO:0000313" key="1">
    <source>
        <dbReference type="EMBL" id="KAL3320584.1"/>
    </source>
</evidence>
<dbReference type="AlphaFoldDB" id="A0ABD2QM66"/>